<organism evidence="2 3">
    <name type="scientific">Couchioplanes caeruleus subsp. caeruleus</name>
    <dbReference type="NCBI Taxonomy" id="56427"/>
    <lineage>
        <taxon>Bacteria</taxon>
        <taxon>Bacillati</taxon>
        <taxon>Actinomycetota</taxon>
        <taxon>Actinomycetes</taxon>
        <taxon>Micromonosporales</taxon>
        <taxon>Micromonosporaceae</taxon>
        <taxon>Couchioplanes</taxon>
    </lineage>
</organism>
<keyword evidence="1" id="KW-1133">Transmembrane helix</keyword>
<keyword evidence="1" id="KW-0812">Transmembrane</keyword>
<feature type="transmembrane region" description="Helical" evidence="1">
    <location>
        <begin position="50"/>
        <end position="83"/>
    </location>
</feature>
<keyword evidence="1" id="KW-0472">Membrane</keyword>
<proteinExistence type="predicted"/>
<dbReference type="EMBL" id="MEIA01000195">
    <property type="protein sequence ID" value="OJF12814.1"/>
    <property type="molecule type" value="Genomic_DNA"/>
</dbReference>
<sequence>MRTYYRGPDAVVTEKYFVWRTSPAKVFVIEELRDIELVRGRPGGWGSGEALVTVAAVVTLTSVGWTLGGVVVASLAVVLGSVLAGTLAATRRRATCSWYLQAYRNGGRVTLYSAVDARVFNQVVRALRRAVEDSRRPRDVRGLVVA</sequence>
<reference evidence="2 3" key="1">
    <citation type="submission" date="2016-09" db="EMBL/GenBank/DDBJ databases">
        <title>Couchioplanes caeruleus draft genome sequence.</title>
        <authorList>
            <person name="Sheehan J."/>
            <person name="Caffrey P."/>
        </authorList>
    </citation>
    <scope>NUCLEOTIDE SEQUENCE [LARGE SCALE GENOMIC DNA]</scope>
    <source>
        <strain evidence="2 3">DSM 43634</strain>
    </source>
</reference>
<evidence type="ECO:0000313" key="3">
    <source>
        <dbReference type="Proteomes" id="UP000182486"/>
    </source>
</evidence>
<accession>A0A1K0GKK5</accession>
<dbReference type="Pfam" id="PF19744">
    <property type="entry name" value="DUF6232"/>
    <property type="match status" value="1"/>
</dbReference>
<dbReference type="AlphaFoldDB" id="A0A1K0GKK5"/>
<keyword evidence="3" id="KW-1185">Reference proteome</keyword>
<gene>
    <name evidence="2" type="ORF">BG844_18540</name>
</gene>
<name>A0A1K0GKK5_9ACTN</name>
<protein>
    <submittedName>
        <fullName evidence="2">Uncharacterized protein</fullName>
    </submittedName>
</protein>
<dbReference type="Proteomes" id="UP000182486">
    <property type="component" value="Unassembled WGS sequence"/>
</dbReference>
<dbReference type="RefSeq" id="WP_071806592.1">
    <property type="nucleotide sequence ID" value="NZ_MEIA01000195.1"/>
</dbReference>
<comment type="caution">
    <text evidence="2">The sequence shown here is derived from an EMBL/GenBank/DDBJ whole genome shotgun (WGS) entry which is preliminary data.</text>
</comment>
<evidence type="ECO:0000313" key="2">
    <source>
        <dbReference type="EMBL" id="OJF12814.1"/>
    </source>
</evidence>
<evidence type="ECO:0000256" key="1">
    <source>
        <dbReference type="SAM" id="Phobius"/>
    </source>
</evidence>
<dbReference type="InterPro" id="IPR045629">
    <property type="entry name" value="DUF6232"/>
</dbReference>